<dbReference type="EMBL" id="AP003838">
    <property type="protein sequence ID" value="BAC83132.1"/>
    <property type="molecule type" value="Genomic_DNA"/>
</dbReference>
<dbReference type="AlphaFoldDB" id="Q6ZL44"/>
<evidence type="ECO:0000256" key="1">
    <source>
        <dbReference type="SAM" id="MobiDB-lite"/>
    </source>
</evidence>
<dbReference type="Proteomes" id="UP000000763">
    <property type="component" value="Chromosome 7"/>
</dbReference>
<gene>
    <name evidence="2" type="primary">OJ1582_D10.24</name>
</gene>
<evidence type="ECO:0000313" key="2">
    <source>
        <dbReference type="EMBL" id="BAC83132.1"/>
    </source>
</evidence>
<reference evidence="3" key="1">
    <citation type="journal article" date="2005" name="Nature">
        <title>The map-based sequence of the rice genome.</title>
        <authorList>
            <consortium name="International rice genome sequencing project (IRGSP)"/>
            <person name="Matsumoto T."/>
            <person name="Wu J."/>
            <person name="Kanamori H."/>
            <person name="Katayose Y."/>
            <person name="Fujisawa M."/>
            <person name="Namiki N."/>
            <person name="Mizuno H."/>
            <person name="Yamamoto K."/>
            <person name="Antonio B.A."/>
            <person name="Baba T."/>
            <person name="Sakata K."/>
            <person name="Nagamura Y."/>
            <person name="Aoki H."/>
            <person name="Arikawa K."/>
            <person name="Arita K."/>
            <person name="Bito T."/>
            <person name="Chiden Y."/>
            <person name="Fujitsuka N."/>
            <person name="Fukunaka R."/>
            <person name="Hamada M."/>
            <person name="Harada C."/>
            <person name="Hayashi A."/>
            <person name="Hijishita S."/>
            <person name="Honda M."/>
            <person name="Hosokawa S."/>
            <person name="Ichikawa Y."/>
            <person name="Idonuma A."/>
            <person name="Iijima M."/>
            <person name="Ikeda M."/>
            <person name="Ikeno M."/>
            <person name="Ito K."/>
            <person name="Ito S."/>
            <person name="Ito T."/>
            <person name="Ito Y."/>
            <person name="Ito Y."/>
            <person name="Iwabuchi A."/>
            <person name="Kamiya K."/>
            <person name="Karasawa W."/>
            <person name="Kurita K."/>
            <person name="Katagiri S."/>
            <person name="Kikuta A."/>
            <person name="Kobayashi H."/>
            <person name="Kobayashi N."/>
            <person name="Machita K."/>
            <person name="Maehara T."/>
            <person name="Masukawa M."/>
            <person name="Mizubayashi T."/>
            <person name="Mukai Y."/>
            <person name="Nagasaki H."/>
            <person name="Nagata Y."/>
            <person name="Naito S."/>
            <person name="Nakashima M."/>
            <person name="Nakama Y."/>
            <person name="Nakamichi Y."/>
            <person name="Nakamura M."/>
            <person name="Meguro A."/>
            <person name="Negishi M."/>
            <person name="Ohta I."/>
            <person name="Ohta T."/>
            <person name="Okamoto M."/>
            <person name="Ono N."/>
            <person name="Saji S."/>
            <person name="Sakaguchi M."/>
            <person name="Sakai K."/>
            <person name="Shibata M."/>
            <person name="Shimokawa T."/>
            <person name="Song J."/>
            <person name="Takazaki Y."/>
            <person name="Terasawa K."/>
            <person name="Tsugane M."/>
            <person name="Tsuji K."/>
            <person name="Ueda S."/>
            <person name="Waki K."/>
            <person name="Yamagata H."/>
            <person name="Yamamoto M."/>
            <person name="Yamamoto S."/>
            <person name="Yamane H."/>
            <person name="Yoshiki S."/>
            <person name="Yoshihara R."/>
            <person name="Yukawa K."/>
            <person name="Zhong H."/>
            <person name="Yano M."/>
            <person name="Yuan Q."/>
            <person name="Ouyang S."/>
            <person name="Liu J."/>
            <person name="Jones K.M."/>
            <person name="Gansberger K."/>
            <person name="Moffat K."/>
            <person name="Hill J."/>
            <person name="Bera J."/>
            <person name="Fadrosh D."/>
            <person name="Jin S."/>
            <person name="Johri S."/>
            <person name="Kim M."/>
            <person name="Overton L."/>
            <person name="Reardon M."/>
            <person name="Tsitrin T."/>
            <person name="Vuong H."/>
            <person name="Weaver B."/>
            <person name="Ciecko A."/>
            <person name="Tallon L."/>
            <person name="Jackson J."/>
            <person name="Pai G."/>
            <person name="Aken S.V."/>
            <person name="Utterback T."/>
            <person name="Reidmuller S."/>
            <person name="Feldblyum T."/>
            <person name="Hsiao J."/>
            <person name="Zismann V."/>
            <person name="Iobst S."/>
            <person name="de Vazeille A.R."/>
            <person name="Buell C.R."/>
            <person name="Ying K."/>
            <person name="Li Y."/>
            <person name="Lu T."/>
            <person name="Huang Y."/>
            <person name="Zhao Q."/>
            <person name="Feng Q."/>
            <person name="Zhang L."/>
            <person name="Zhu J."/>
            <person name="Weng Q."/>
            <person name="Mu J."/>
            <person name="Lu Y."/>
            <person name="Fan D."/>
            <person name="Liu Y."/>
            <person name="Guan J."/>
            <person name="Zhang Y."/>
            <person name="Yu S."/>
            <person name="Liu X."/>
            <person name="Zhang Y."/>
            <person name="Hong G."/>
            <person name="Han B."/>
            <person name="Choisne N."/>
            <person name="Demange N."/>
            <person name="Orjeda G."/>
            <person name="Samain S."/>
            <person name="Cattolico L."/>
            <person name="Pelletier E."/>
            <person name="Couloux A."/>
            <person name="Segurens B."/>
            <person name="Wincker P."/>
            <person name="D'Hont A."/>
            <person name="Scarpelli C."/>
            <person name="Weissenbach J."/>
            <person name="Salanoubat M."/>
            <person name="Quetier F."/>
            <person name="Yu Y."/>
            <person name="Kim H.R."/>
            <person name="Rambo T."/>
            <person name="Currie J."/>
            <person name="Collura K."/>
            <person name="Luo M."/>
            <person name="Yang T."/>
            <person name="Ammiraju J.S.S."/>
            <person name="Engler F."/>
            <person name="Soderlund C."/>
            <person name="Wing R.A."/>
            <person name="Palmer L.E."/>
            <person name="de la Bastide M."/>
            <person name="Spiegel L."/>
            <person name="Nascimento L."/>
            <person name="Zutavern T."/>
            <person name="O'Shaughnessy A."/>
            <person name="Dike S."/>
            <person name="Dedhia N."/>
            <person name="Preston R."/>
            <person name="Balija V."/>
            <person name="McCombie W.R."/>
            <person name="Chow T."/>
            <person name="Chen H."/>
            <person name="Chung M."/>
            <person name="Chen C."/>
            <person name="Shaw J."/>
            <person name="Wu H."/>
            <person name="Hsiao K."/>
            <person name="Chao Y."/>
            <person name="Chu M."/>
            <person name="Cheng C."/>
            <person name="Hour A."/>
            <person name="Lee P."/>
            <person name="Lin S."/>
            <person name="Lin Y."/>
            <person name="Liou J."/>
            <person name="Liu S."/>
            <person name="Hsing Y."/>
            <person name="Raghuvanshi S."/>
            <person name="Mohanty A."/>
            <person name="Bharti A.K."/>
            <person name="Gaur A."/>
            <person name="Gupta V."/>
            <person name="Kumar D."/>
            <person name="Ravi V."/>
            <person name="Vij S."/>
            <person name="Kapur A."/>
            <person name="Khurana P."/>
            <person name="Khurana P."/>
            <person name="Khurana J.P."/>
            <person name="Tyagi A.K."/>
            <person name="Gaikwad K."/>
            <person name="Singh A."/>
            <person name="Dalal V."/>
            <person name="Srivastava S."/>
            <person name="Dixit A."/>
            <person name="Pal A.K."/>
            <person name="Ghazi I.A."/>
            <person name="Yadav M."/>
            <person name="Pandit A."/>
            <person name="Bhargava A."/>
            <person name="Sureshbabu K."/>
            <person name="Batra K."/>
            <person name="Sharma T.R."/>
            <person name="Mohapatra T."/>
            <person name="Singh N.K."/>
            <person name="Messing J."/>
            <person name="Nelson A.B."/>
            <person name="Fuks G."/>
            <person name="Kavchok S."/>
            <person name="Keizer G."/>
            <person name="Linton E."/>
            <person name="Llaca V."/>
            <person name="Song R."/>
            <person name="Tanyolac B."/>
            <person name="Young S."/>
            <person name="Ho-Il K."/>
            <person name="Hahn J.H."/>
            <person name="Sangsakoo G."/>
            <person name="Vanavichit A."/>
            <person name="de Mattos Luiz.A.T."/>
            <person name="Zimmer P.D."/>
            <person name="Malone G."/>
            <person name="Dellagostin O."/>
            <person name="de Oliveira A.C."/>
            <person name="Bevan M."/>
            <person name="Bancroft I."/>
            <person name="Minx P."/>
            <person name="Cordum H."/>
            <person name="Wilson R."/>
            <person name="Cheng Z."/>
            <person name="Jin W."/>
            <person name="Jiang J."/>
            <person name="Leong S.A."/>
            <person name="Iwama H."/>
            <person name="Gojobori T."/>
            <person name="Itoh T."/>
            <person name="Niimura Y."/>
            <person name="Fujii Y."/>
            <person name="Habara T."/>
            <person name="Sakai H."/>
            <person name="Sato Y."/>
            <person name="Wilson G."/>
            <person name="Kumar K."/>
            <person name="McCouch S."/>
            <person name="Juretic N."/>
            <person name="Hoen D."/>
            <person name="Wright S."/>
            <person name="Bruskiewich R."/>
            <person name="Bureau T."/>
            <person name="Miyao A."/>
            <person name="Hirochika H."/>
            <person name="Nishikawa T."/>
            <person name="Kadowaki K."/>
            <person name="Sugiura M."/>
            <person name="Burr B."/>
            <person name="Sasaki T."/>
        </authorList>
    </citation>
    <scope>NUCLEOTIDE SEQUENCE [LARGE SCALE GENOMIC DNA]</scope>
    <source>
        <strain evidence="3">cv. Nipponbare</strain>
    </source>
</reference>
<evidence type="ECO:0000313" key="3">
    <source>
        <dbReference type="Proteomes" id="UP000000763"/>
    </source>
</evidence>
<sequence>MGNRARRRPGGSGDEENEQRKVGGSRRAPSLCPWHPPSSTPHEPIHGEVHAAAREKLRRAAARHQIGQRGRSCDEHETSCWILNSCSPATNSPVLGSAATEGDLGEGGGGIWRSPVLGRAMQRGRSSSPALGGAAIEEELKLTTGHSGTRERKERAHRRLHCVG</sequence>
<feature type="compositionally biased region" description="Basic residues" evidence="1">
    <location>
        <begin position="155"/>
        <end position="164"/>
    </location>
</feature>
<reference evidence="3" key="2">
    <citation type="journal article" date="2008" name="Nucleic Acids Res.">
        <title>The rice annotation project database (RAP-DB): 2008 update.</title>
        <authorList>
            <consortium name="The rice annotation project (RAP)"/>
        </authorList>
    </citation>
    <scope>GENOME REANNOTATION</scope>
    <source>
        <strain evidence="3">cv. Nipponbare</strain>
    </source>
</reference>
<proteinExistence type="predicted"/>
<protein>
    <submittedName>
        <fullName evidence="2">Uncharacterized protein</fullName>
    </submittedName>
</protein>
<accession>Q6ZL44</accession>
<name>Q6ZL44_ORYSJ</name>
<feature type="region of interest" description="Disordered" evidence="1">
    <location>
        <begin position="123"/>
        <end position="164"/>
    </location>
</feature>
<feature type="region of interest" description="Disordered" evidence="1">
    <location>
        <begin position="1"/>
        <end position="49"/>
    </location>
</feature>
<organism evidence="2 3">
    <name type="scientific">Oryza sativa subsp. japonica</name>
    <name type="common">Rice</name>
    <dbReference type="NCBI Taxonomy" id="39947"/>
    <lineage>
        <taxon>Eukaryota</taxon>
        <taxon>Viridiplantae</taxon>
        <taxon>Streptophyta</taxon>
        <taxon>Embryophyta</taxon>
        <taxon>Tracheophyta</taxon>
        <taxon>Spermatophyta</taxon>
        <taxon>Magnoliopsida</taxon>
        <taxon>Liliopsida</taxon>
        <taxon>Poales</taxon>
        <taxon>Poaceae</taxon>
        <taxon>BOP clade</taxon>
        <taxon>Oryzoideae</taxon>
        <taxon>Oryzeae</taxon>
        <taxon>Oryzinae</taxon>
        <taxon>Oryza</taxon>
        <taxon>Oryza sativa</taxon>
    </lineage>
</organism>